<gene>
    <name evidence="1" type="ORF">SDC9_04548</name>
</gene>
<reference evidence="1" key="1">
    <citation type="submission" date="2019-08" db="EMBL/GenBank/DDBJ databases">
        <authorList>
            <person name="Kucharzyk K."/>
            <person name="Murdoch R.W."/>
            <person name="Higgins S."/>
            <person name="Loffler F."/>
        </authorList>
    </citation>
    <scope>NUCLEOTIDE SEQUENCE</scope>
</reference>
<evidence type="ECO:0000313" key="1">
    <source>
        <dbReference type="EMBL" id="MPL59000.1"/>
    </source>
</evidence>
<evidence type="ECO:0008006" key="2">
    <source>
        <dbReference type="Google" id="ProtNLM"/>
    </source>
</evidence>
<comment type="caution">
    <text evidence="1">The sequence shown here is derived from an EMBL/GenBank/DDBJ whole genome shotgun (WGS) entry which is preliminary data.</text>
</comment>
<sequence length="231" mass="26361">MNPEKLSLLSDQELLLLAERMGFYIPEGLDRPFIIEEIVSALEDEDRERVFSHDGTGHVEEKKLSGGAFTPYAAPIAACVPDRYNETMIRALPRDPSWIYAYWDIADQRRTSLGEEEGSSGLFLRVVEMGSTGEGRKSYFDIQVTLEDWKWYINIPRPGHSYRVDLCFRTVNKIRVLARSNEVRMPVHHLEGLSRLPQMTKSLLILSDLEGLHLTEPGTDNPSRILVAEEE</sequence>
<dbReference type="AlphaFoldDB" id="A0A644SWB2"/>
<protein>
    <recommendedName>
        <fullName evidence="2">DUF4912 domain-containing protein</fullName>
    </recommendedName>
</protein>
<accession>A0A644SWB2</accession>
<organism evidence="1">
    <name type="scientific">bioreactor metagenome</name>
    <dbReference type="NCBI Taxonomy" id="1076179"/>
    <lineage>
        <taxon>unclassified sequences</taxon>
        <taxon>metagenomes</taxon>
        <taxon>ecological metagenomes</taxon>
    </lineage>
</organism>
<dbReference type="EMBL" id="VSSQ01000008">
    <property type="protein sequence ID" value="MPL59000.1"/>
    <property type="molecule type" value="Genomic_DNA"/>
</dbReference>
<proteinExistence type="predicted"/>
<dbReference type="InterPro" id="IPR032585">
    <property type="entry name" value="DUF4912"/>
</dbReference>
<name>A0A644SWB2_9ZZZZ</name>
<dbReference type="Pfam" id="PF16258">
    <property type="entry name" value="DUF4912"/>
    <property type="match status" value="1"/>
</dbReference>